<proteinExistence type="predicted"/>
<gene>
    <name evidence="1" type="ORF">KY290_001419</name>
</gene>
<keyword evidence="2" id="KW-1185">Reference proteome</keyword>
<accession>A0ABQ7WM32</accession>
<evidence type="ECO:0000313" key="1">
    <source>
        <dbReference type="EMBL" id="KAH0781821.1"/>
    </source>
</evidence>
<dbReference type="EMBL" id="JAIVGD010000001">
    <property type="protein sequence ID" value="KAH0781821.1"/>
    <property type="molecule type" value="Genomic_DNA"/>
</dbReference>
<evidence type="ECO:0000313" key="2">
    <source>
        <dbReference type="Proteomes" id="UP000826656"/>
    </source>
</evidence>
<comment type="caution">
    <text evidence="1">The sequence shown here is derived from an EMBL/GenBank/DDBJ whole genome shotgun (WGS) entry which is preliminary data.</text>
</comment>
<reference evidence="1 2" key="1">
    <citation type="journal article" date="2021" name="bioRxiv">
        <title>Chromosome-scale and haplotype-resolved genome assembly of a tetraploid potato cultivar.</title>
        <authorList>
            <person name="Sun H."/>
            <person name="Jiao W.-B."/>
            <person name="Krause K."/>
            <person name="Campoy J.A."/>
            <person name="Goel M."/>
            <person name="Folz-Donahue K."/>
            <person name="Kukat C."/>
            <person name="Huettel B."/>
            <person name="Schneeberger K."/>
        </authorList>
    </citation>
    <scope>NUCLEOTIDE SEQUENCE [LARGE SCALE GENOMIC DNA]</scope>
    <source>
        <strain evidence="1">SolTubOtavaFocal</strain>
        <tissue evidence="1">Leaves</tissue>
    </source>
</reference>
<organism evidence="1 2">
    <name type="scientific">Solanum tuberosum</name>
    <name type="common">Potato</name>
    <dbReference type="NCBI Taxonomy" id="4113"/>
    <lineage>
        <taxon>Eukaryota</taxon>
        <taxon>Viridiplantae</taxon>
        <taxon>Streptophyta</taxon>
        <taxon>Embryophyta</taxon>
        <taxon>Tracheophyta</taxon>
        <taxon>Spermatophyta</taxon>
        <taxon>Magnoliopsida</taxon>
        <taxon>eudicotyledons</taxon>
        <taxon>Gunneridae</taxon>
        <taxon>Pentapetalae</taxon>
        <taxon>asterids</taxon>
        <taxon>lamiids</taxon>
        <taxon>Solanales</taxon>
        <taxon>Solanaceae</taxon>
        <taxon>Solanoideae</taxon>
        <taxon>Solaneae</taxon>
        <taxon>Solanum</taxon>
    </lineage>
</organism>
<protein>
    <submittedName>
        <fullName evidence="1">Uncharacterized protein</fullName>
    </submittedName>
</protein>
<name>A0ABQ7WM32_SOLTU</name>
<dbReference type="Proteomes" id="UP000826656">
    <property type="component" value="Unassembled WGS sequence"/>
</dbReference>
<sequence length="74" mass="7750">MGAFHPLSLESSGFHSFKSIILGGLTSDNGSQSDCGGEKTFKAEGKPPFTKFTSVNEDKPLAKTMANASIVIDA</sequence>